<feature type="region of interest" description="Disordered" evidence="1">
    <location>
        <begin position="47"/>
        <end position="73"/>
    </location>
</feature>
<evidence type="ECO:0000313" key="2">
    <source>
        <dbReference type="EMBL" id="KAK3803090.1"/>
    </source>
</evidence>
<evidence type="ECO:0000256" key="1">
    <source>
        <dbReference type="SAM" id="MobiDB-lite"/>
    </source>
</evidence>
<accession>A0AAE1BBJ6</accession>
<comment type="caution">
    <text evidence="2">The sequence shown here is derived from an EMBL/GenBank/DDBJ whole genome shotgun (WGS) entry which is preliminary data.</text>
</comment>
<name>A0AAE1BBJ6_9GAST</name>
<dbReference type="AlphaFoldDB" id="A0AAE1BBJ6"/>
<evidence type="ECO:0000313" key="3">
    <source>
        <dbReference type="Proteomes" id="UP001283361"/>
    </source>
</evidence>
<sequence length="73" mass="8661">MPRQNLIVSPKSRELWVQAQKTASLTMYEVEHRLVVRGESISTTQWGDTRYQRTRIDPELRGDPSRFTDNDRR</sequence>
<proteinExistence type="predicted"/>
<dbReference type="Proteomes" id="UP001283361">
    <property type="component" value="Unassembled WGS sequence"/>
</dbReference>
<protein>
    <submittedName>
        <fullName evidence="2">Uncharacterized protein</fullName>
    </submittedName>
</protein>
<feature type="compositionally biased region" description="Basic and acidic residues" evidence="1">
    <location>
        <begin position="50"/>
        <end position="73"/>
    </location>
</feature>
<organism evidence="2 3">
    <name type="scientific">Elysia crispata</name>
    <name type="common">lettuce slug</name>
    <dbReference type="NCBI Taxonomy" id="231223"/>
    <lineage>
        <taxon>Eukaryota</taxon>
        <taxon>Metazoa</taxon>
        <taxon>Spiralia</taxon>
        <taxon>Lophotrochozoa</taxon>
        <taxon>Mollusca</taxon>
        <taxon>Gastropoda</taxon>
        <taxon>Heterobranchia</taxon>
        <taxon>Euthyneura</taxon>
        <taxon>Panpulmonata</taxon>
        <taxon>Sacoglossa</taxon>
        <taxon>Placobranchoidea</taxon>
        <taxon>Plakobranchidae</taxon>
        <taxon>Elysia</taxon>
    </lineage>
</organism>
<gene>
    <name evidence="2" type="ORF">RRG08_028011</name>
</gene>
<keyword evidence="3" id="KW-1185">Reference proteome</keyword>
<reference evidence="2" key="1">
    <citation type="journal article" date="2023" name="G3 (Bethesda)">
        <title>A reference genome for the long-term kleptoplast-retaining sea slug Elysia crispata morphotype clarki.</title>
        <authorList>
            <person name="Eastman K.E."/>
            <person name="Pendleton A.L."/>
            <person name="Shaikh M.A."/>
            <person name="Suttiyut T."/>
            <person name="Ogas R."/>
            <person name="Tomko P."/>
            <person name="Gavelis G."/>
            <person name="Widhalm J.R."/>
            <person name="Wisecaver J.H."/>
        </authorList>
    </citation>
    <scope>NUCLEOTIDE SEQUENCE</scope>
    <source>
        <strain evidence="2">ECLA1</strain>
    </source>
</reference>
<dbReference type="EMBL" id="JAWDGP010000188">
    <property type="protein sequence ID" value="KAK3803090.1"/>
    <property type="molecule type" value="Genomic_DNA"/>
</dbReference>